<sequence>MSSLDRVVSEFRDAAQQRGSEWLQEQLRDLLHGVAGQTERKRSLRRTRPPQRLSPGSPRRSSVGVGRHGELEGSGASGPGGRGRQQRSVQVAEVEGESDSDGQVSGDGLATPGGPGAVGGHAVSADRAGGGLVESAPPPGFPGAAGVVGGHVSPQVEALQRGHRSLRIRGVRGASSPSPPPPARDAAGGNGQAAPARHGSGPGVLVHGGFGAPEAPPPRVHIVAIAGPTRLGPAGLRGGLGAAVHGGMWTPPSPPWLHNGEVRAVAFGLGPAVRVGVSGGAAHQDVGGTQLLRLHRSRSPAGPGGGDGPAPGHGGVRRVRDPPLPPGTVVAGALGRGARGSSRRHGQPSGVPRVVLVGVVAAAYGPGLRCVAGDLT</sequence>
<accession>A0A8J1LM71</accession>
<keyword evidence="2" id="KW-1185">Reference proteome</keyword>
<reference evidence="3" key="1">
    <citation type="submission" date="2025-08" db="UniProtKB">
        <authorList>
            <consortium name="RefSeq"/>
        </authorList>
    </citation>
    <scope>IDENTIFICATION</scope>
    <source>
        <strain evidence="3">J_2021</strain>
        <tissue evidence="3">Erythrocytes</tissue>
    </source>
</reference>
<dbReference type="GeneID" id="121397279"/>
<organism evidence="2 3">
    <name type="scientific">Xenopus laevis</name>
    <name type="common">African clawed frog</name>
    <dbReference type="NCBI Taxonomy" id="8355"/>
    <lineage>
        <taxon>Eukaryota</taxon>
        <taxon>Metazoa</taxon>
        <taxon>Chordata</taxon>
        <taxon>Craniata</taxon>
        <taxon>Vertebrata</taxon>
        <taxon>Euteleostomi</taxon>
        <taxon>Amphibia</taxon>
        <taxon>Batrachia</taxon>
        <taxon>Anura</taxon>
        <taxon>Pipoidea</taxon>
        <taxon>Pipidae</taxon>
        <taxon>Xenopodinae</taxon>
        <taxon>Xenopus</taxon>
        <taxon>Xenopus</taxon>
    </lineage>
</organism>
<feature type="region of interest" description="Disordered" evidence="1">
    <location>
        <begin position="167"/>
        <end position="200"/>
    </location>
</feature>
<name>A0A8J1LM71_XENLA</name>
<gene>
    <name evidence="3" type="primary">LOC121397279</name>
</gene>
<proteinExistence type="predicted"/>
<protein>
    <submittedName>
        <fullName evidence="3">Collagen alpha-2(I) chain-like</fullName>
    </submittedName>
</protein>
<evidence type="ECO:0000313" key="3">
    <source>
        <dbReference type="RefSeq" id="XP_041429820.1"/>
    </source>
</evidence>
<evidence type="ECO:0000256" key="1">
    <source>
        <dbReference type="SAM" id="MobiDB-lite"/>
    </source>
</evidence>
<feature type="region of interest" description="Disordered" evidence="1">
    <location>
        <begin position="33"/>
        <end position="148"/>
    </location>
</feature>
<dbReference type="KEGG" id="xla:121397279"/>
<feature type="region of interest" description="Disordered" evidence="1">
    <location>
        <begin position="296"/>
        <end position="350"/>
    </location>
</feature>
<dbReference type="RefSeq" id="XP_041429820.1">
    <property type="nucleotide sequence ID" value="XM_041573886.1"/>
</dbReference>
<feature type="compositionally biased region" description="Gly residues" evidence="1">
    <location>
        <begin position="302"/>
        <end position="314"/>
    </location>
</feature>
<dbReference type="Proteomes" id="UP000186698">
    <property type="component" value="Chromosome 8L"/>
</dbReference>
<dbReference type="AlphaFoldDB" id="A0A8J1LM71"/>
<evidence type="ECO:0000313" key="2">
    <source>
        <dbReference type="Proteomes" id="UP000186698"/>
    </source>
</evidence>